<evidence type="ECO:0000259" key="5">
    <source>
        <dbReference type="Pfam" id="PF01775"/>
    </source>
</evidence>
<dbReference type="FunFam" id="3.10.20.10:FF:000002">
    <property type="entry name" value="60S ribosomal protein L18a"/>
    <property type="match status" value="1"/>
</dbReference>
<dbReference type="InterPro" id="IPR021138">
    <property type="entry name" value="Ribosomal_eL20_eukaryotes"/>
</dbReference>
<dbReference type="VEuPathDB" id="PiroplasmaDB:BmR1_04g04920"/>
<keyword evidence="2 4" id="KW-0689">Ribosomal protein</keyword>
<gene>
    <name evidence="6" type="ORF">BmR1_04g04920</name>
</gene>
<dbReference type="Proteomes" id="UP000002899">
    <property type="component" value="Chromosome IV"/>
</dbReference>
<dbReference type="EMBL" id="LN871599">
    <property type="protein sequence ID" value="CCF75183.1"/>
    <property type="molecule type" value="Genomic_DNA"/>
</dbReference>
<protein>
    <recommendedName>
        <fullName evidence="4">60S ribosomal protein L18a</fullName>
    </recommendedName>
</protein>
<evidence type="ECO:0000313" key="6">
    <source>
        <dbReference type="EMBL" id="CCF75183.1"/>
    </source>
</evidence>
<dbReference type="PIRSF" id="PIRSF002190">
    <property type="entry name" value="Ribosomal_L18a"/>
    <property type="match status" value="1"/>
</dbReference>
<evidence type="ECO:0000256" key="3">
    <source>
        <dbReference type="ARBA" id="ARBA00023274"/>
    </source>
</evidence>
<feature type="domain" description="Large ribosomal subunit protein eL20" evidence="5">
    <location>
        <begin position="15"/>
        <end position="136"/>
    </location>
</feature>
<evidence type="ECO:0000256" key="4">
    <source>
        <dbReference type="PIRNR" id="PIRNR002190"/>
    </source>
</evidence>
<reference evidence="6 7" key="2">
    <citation type="journal article" date="2013" name="PLoS ONE">
        <title>Whole genome mapping and re-organization of the nuclear and mitochondrial genomes of Babesia microti isolates.</title>
        <authorList>
            <person name="Cornillot E."/>
            <person name="Dassouli A."/>
            <person name="Garg A."/>
            <person name="Pachikara N."/>
            <person name="Randazzo S."/>
            <person name="Depoix D."/>
            <person name="Carcy B."/>
            <person name="Delbecq S."/>
            <person name="Frutos R."/>
            <person name="Silva J.C."/>
            <person name="Sutton R."/>
            <person name="Krause P.J."/>
            <person name="Mamoun C.B."/>
        </authorList>
    </citation>
    <scope>NUCLEOTIDE SEQUENCE [LARGE SCALE GENOMIC DNA]</scope>
    <source>
        <strain evidence="6 7">RI</strain>
    </source>
</reference>
<dbReference type="GO" id="GO:0006412">
    <property type="term" value="P:translation"/>
    <property type="evidence" value="ECO:0007669"/>
    <property type="project" value="InterPro"/>
</dbReference>
<dbReference type="InterPro" id="IPR023573">
    <property type="entry name" value="Ribosomal_eL20_dom"/>
</dbReference>
<accession>I7J856</accession>
<evidence type="ECO:0000313" key="7">
    <source>
        <dbReference type="Proteomes" id="UP000002899"/>
    </source>
</evidence>
<name>I7J856_BABMR</name>
<proteinExistence type="inferred from homology"/>
<dbReference type="GeneID" id="24425629"/>
<dbReference type="HAMAP" id="MF_00273">
    <property type="entry name" value="Ribosomal_eL20"/>
    <property type="match status" value="1"/>
</dbReference>
<comment type="similarity">
    <text evidence="1 4">Belongs to the eukaryotic ribosomal protein eL20 family.</text>
</comment>
<dbReference type="Gene3D" id="3.10.20.10">
    <property type="match status" value="2"/>
</dbReference>
<keyword evidence="7" id="KW-1185">Reference proteome</keyword>
<keyword evidence="3 4" id="KW-0687">Ribonucleoprotein</keyword>
<evidence type="ECO:0000256" key="1">
    <source>
        <dbReference type="ARBA" id="ARBA00009362"/>
    </source>
</evidence>
<dbReference type="GO" id="GO:1990904">
    <property type="term" value="C:ribonucleoprotein complex"/>
    <property type="evidence" value="ECO:0007669"/>
    <property type="project" value="UniProtKB-KW"/>
</dbReference>
<dbReference type="PANTHER" id="PTHR10052">
    <property type="entry name" value="60S RIBOSOMAL PROTEIN L18A"/>
    <property type="match status" value="1"/>
</dbReference>
<organism evidence="6 7">
    <name type="scientific">Babesia microti (strain RI)</name>
    <dbReference type="NCBI Taxonomy" id="1133968"/>
    <lineage>
        <taxon>Eukaryota</taxon>
        <taxon>Sar</taxon>
        <taxon>Alveolata</taxon>
        <taxon>Apicomplexa</taxon>
        <taxon>Aconoidasida</taxon>
        <taxon>Piroplasmida</taxon>
        <taxon>Babesiidae</taxon>
        <taxon>Babesia</taxon>
    </lineage>
</organism>
<sequence length="183" mass="21367">MVSSEVSTLQQKIGEYHIVGRAAPTKKNPKPNIFRMVLFAKNHVLAKSRFWYFMNKYNKAKRSGGEILACNKINERRPGAVKNYGVLIRYDSRTGTHNMYKEYRDVSKSGAISQMYSEMAGRHRARSNCIHIIRIQEIEPSKCVRSHMIELLKKKLRFPAVRNMSKLNRRFRHTFMVKAPTTF</sequence>
<dbReference type="GO" id="GO:0005840">
    <property type="term" value="C:ribosome"/>
    <property type="evidence" value="ECO:0007669"/>
    <property type="project" value="UniProtKB-KW"/>
</dbReference>
<dbReference type="AlphaFoldDB" id="I7J856"/>
<dbReference type="RefSeq" id="XP_012649591.1">
    <property type="nucleotide sequence ID" value="XM_012794137.1"/>
</dbReference>
<reference evidence="6 7" key="1">
    <citation type="journal article" date="2012" name="Nucleic Acids Res.">
        <title>Sequencing of the smallest Apicomplexan genome from the human pathogen Babesia microti.</title>
        <authorList>
            <person name="Cornillot E."/>
            <person name="Hadj-Kaddour K."/>
            <person name="Dassouli A."/>
            <person name="Noel B."/>
            <person name="Ranwez V."/>
            <person name="Vacherie B."/>
            <person name="Augagneur Y."/>
            <person name="Bres V."/>
            <person name="Duclos A."/>
            <person name="Randazzo S."/>
            <person name="Carcy B."/>
            <person name="Debierre-Grockiego F."/>
            <person name="Delbecq S."/>
            <person name="Moubri-Menage K."/>
            <person name="Shams-Eldin H."/>
            <person name="Usmani-Brown S."/>
            <person name="Bringaud F."/>
            <person name="Wincker P."/>
            <person name="Vivares C.P."/>
            <person name="Schwarz R.T."/>
            <person name="Schetters T.P."/>
            <person name="Krause P.J."/>
            <person name="Gorenflot A."/>
            <person name="Berry V."/>
            <person name="Barbe V."/>
            <person name="Ben Mamoun C."/>
        </authorList>
    </citation>
    <scope>NUCLEOTIDE SEQUENCE [LARGE SCALE GENOMIC DNA]</scope>
    <source>
        <strain evidence="6 7">RI</strain>
    </source>
</reference>
<evidence type="ECO:0000256" key="2">
    <source>
        <dbReference type="ARBA" id="ARBA00022980"/>
    </source>
</evidence>
<dbReference type="FunFam" id="3.10.20.10:FF:000001">
    <property type="entry name" value="60S ribosomal protein L18a"/>
    <property type="match status" value="1"/>
</dbReference>
<reference evidence="6 7" key="3">
    <citation type="journal article" date="2016" name="Sci. Rep.">
        <title>Genome-wide diversity and gene expression profiling of Babesia microti isolates identify polymorphic genes that mediate host-pathogen interactions.</title>
        <authorList>
            <person name="Silva J.C."/>
            <person name="Cornillot E."/>
            <person name="McCracken C."/>
            <person name="Usmani-Brown S."/>
            <person name="Dwivedi A."/>
            <person name="Ifeonu O.O."/>
            <person name="Crabtree J."/>
            <person name="Gotia H.T."/>
            <person name="Virji A.Z."/>
            <person name="Reynes C."/>
            <person name="Colinge J."/>
            <person name="Kumar V."/>
            <person name="Lawres L."/>
            <person name="Pazzi J.E."/>
            <person name="Pablo J.V."/>
            <person name="Hung C."/>
            <person name="Brancato J."/>
            <person name="Kumari P."/>
            <person name="Orvis J."/>
            <person name="Tretina K."/>
            <person name="Chibucos M."/>
            <person name="Ott S."/>
            <person name="Sadzewicz L."/>
            <person name="Sengamalay N."/>
            <person name="Shetty A.C."/>
            <person name="Su Q."/>
            <person name="Tallon L."/>
            <person name="Fraser C.M."/>
            <person name="Frutos R."/>
            <person name="Molina D.M."/>
            <person name="Krause P.J."/>
            <person name="Ben Mamoun C."/>
        </authorList>
    </citation>
    <scope>NUCLEOTIDE SEQUENCE [LARGE SCALE GENOMIC DNA]</scope>
    <source>
        <strain evidence="6 7">RI</strain>
    </source>
</reference>
<dbReference type="Pfam" id="PF01775">
    <property type="entry name" value="Ribosomal_L18A"/>
    <property type="match status" value="1"/>
</dbReference>
<dbReference type="GO" id="GO:0003735">
    <property type="term" value="F:structural constituent of ribosome"/>
    <property type="evidence" value="ECO:0007669"/>
    <property type="project" value="InterPro"/>
</dbReference>
<dbReference type="OrthoDB" id="1294322at2759"/>
<dbReference type="InterPro" id="IPR028877">
    <property type="entry name" value="Ribosomal_eL20"/>
</dbReference>
<dbReference type="SUPFAM" id="SSF160374">
    <property type="entry name" value="RplX-like"/>
    <property type="match status" value="1"/>
</dbReference>
<dbReference type="KEGG" id="bmic:BmR1_04g04920"/>